<dbReference type="Gene3D" id="1.20.1250.20">
    <property type="entry name" value="MFS general substrate transporter like domains"/>
    <property type="match status" value="1"/>
</dbReference>
<keyword evidence="4 6" id="KW-1133">Transmembrane helix</keyword>
<evidence type="ECO:0000256" key="3">
    <source>
        <dbReference type="ARBA" id="ARBA00022692"/>
    </source>
</evidence>
<dbReference type="NCBIfam" id="TIGR00880">
    <property type="entry name" value="2_A_01_02"/>
    <property type="match status" value="1"/>
</dbReference>
<evidence type="ECO:0000256" key="5">
    <source>
        <dbReference type="ARBA" id="ARBA00023136"/>
    </source>
</evidence>
<keyword evidence="9" id="KW-1185">Reference proteome</keyword>
<dbReference type="SUPFAM" id="SSF103473">
    <property type="entry name" value="MFS general substrate transporter"/>
    <property type="match status" value="1"/>
</dbReference>
<feature type="transmembrane region" description="Helical" evidence="6">
    <location>
        <begin position="362"/>
        <end position="381"/>
    </location>
</feature>
<feature type="transmembrane region" description="Helical" evidence="6">
    <location>
        <begin position="98"/>
        <end position="122"/>
    </location>
</feature>
<dbReference type="PANTHER" id="PTHR23504">
    <property type="entry name" value="MAJOR FACILITATOR SUPERFAMILY DOMAIN-CONTAINING PROTEIN 10"/>
    <property type="match status" value="1"/>
</dbReference>
<dbReference type="InterPro" id="IPR036259">
    <property type="entry name" value="MFS_trans_sf"/>
</dbReference>
<dbReference type="PRINTS" id="PR01035">
    <property type="entry name" value="TCRTETA"/>
</dbReference>
<feature type="transmembrane region" description="Helical" evidence="6">
    <location>
        <begin position="74"/>
        <end position="92"/>
    </location>
</feature>
<dbReference type="GO" id="GO:0042910">
    <property type="term" value="F:xenobiotic transmembrane transporter activity"/>
    <property type="evidence" value="ECO:0007669"/>
    <property type="project" value="InterPro"/>
</dbReference>
<gene>
    <name evidence="8" type="ORF">HNR36_001779</name>
</gene>
<dbReference type="InterPro" id="IPR001958">
    <property type="entry name" value="Tet-R_TetA/multi-R_MdtG-like"/>
</dbReference>
<keyword evidence="2" id="KW-0813">Transport</keyword>
<evidence type="ECO:0000256" key="4">
    <source>
        <dbReference type="ARBA" id="ARBA00022989"/>
    </source>
</evidence>
<dbReference type="InterPro" id="IPR011701">
    <property type="entry name" value="MFS"/>
</dbReference>
<feature type="transmembrane region" description="Helical" evidence="6">
    <location>
        <begin position="162"/>
        <end position="183"/>
    </location>
</feature>
<protein>
    <submittedName>
        <fullName evidence="8">DHA1 family multidrug resistance protein-like MFS transporter</fullName>
    </submittedName>
</protein>
<evidence type="ECO:0000313" key="9">
    <source>
        <dbReference type="Proteomes" id="UP000557217"/>
    </source>
</evidence>
<evidence type="ECO:0000259" key="7">
    <source>
        <dbReference type="PROSITE" id="PS50850"/>
    </source>
</evidence>
<feature type="transmembrane region" description="Helical" evidence="6">
    <location>
        <begin position="12"/>
        <end position="32"/>
    </location>
</feature>
<dbReference type="RefSeq" id="WP_016837607.1">
    <property type="nucleotide sequence ID" value="NZ_JAAXPW010000021.1"/>
</dbReference>
<accession>A0A840PSD8</accession>
<evidence type="ECO:0000256" key="1">
    <source>
        <dbReference type="ARBA" id="ARBA00004651"/>
    </source>
</evidence>
<reference evidence="8 9" key="1">
    <citation type="submission" date="2020-08" db="EMBL/GenBank/DDBJ databases">
        <title>Genomic Encyclopedia of Type Strains, Phase IV (KMG-IV): sequencing the most valuable type-strain genomes for metagenomic binning, comparative biology and taxonomic classification.</title>
        <authorList>
            <person name="Goeker M."/>
        </authorList>
    </citation>
    <scope>NUCLEOTIDE SEQUENCE [LARGE SCALE GENOMIC DNA]</scope>
    <source>
        <strain evidence="8 9">DSM 10633</strain>
    </source>
</reference>
<feature type="transmembrane region" description="Helical" evidence="6">
    <location>
        <begin position="245"/>
        <end position="264"/>
    </location>
</feature>
<sequence length="389" mass="42587">MQSKSQKVALALLLGNIFITFVGISLVIPVLPSLMNELSLSGTVVGNMVAAFALAQLIASPITGKWTDQYGRKIMIIIGLFLFSFSELLFGIAKSLEILFLSRILGGISGACIMPAITAYIADITSESERPKALGFMSAAINTGFIVGPGIGGFLAEFGIRVPFFAASVLGALVAIASIFILKEPERREHPKVFKDEKIGWKRIFIPMYLISFIIIFLSTFSLASFESLFSLFIDHKFGFTPKDIAIIVTGGGIVGAVVQILLFDALTKRFGEINVVRISLIMSGLLVFVMTIVNSYWTIMLTCWIVFVGFDLIRPGITSYLSKIAGNEQGFVGGMNSMFTSIGNIFGPIIGGILFDMNYNYPYYFATIILILSIIIAMFWKNQLNSYH</sequence>
<dbReference type="EMBL" id="JACHGZ010000020">
    <property type="protein sequence ID" value="MBB5149389.1"/>
    <property type="molecule type" value="Genomic_DNA"/>
</dbReference>
<dbReference type="PROSITE" id="PS50850">
    <property type="entry name" value="MFS"/>
    <property type="match status" value="1"/>
</dbReference>
<proteinExistence type="predicted"/>
<evidence type="ECO:0000313" key="8">
    <source>
        <dbReference type="EMBL" id="MBB5149389.1"/>
    </source>
</evidence>
<evidence type="ECO:0000256" key="2">
    <source>
        <dbReference type="ARBA" id="ARBA00022448"/>
    </source>
</evidence>
<feature type="transmembrane region" description="Helical" evidence="6">
    <location>
        <begin position="339"/>
        <end position="356"/>
    </location>
</feature>
<dbReference type="CDD" id="cd17325">
    <property type="entry name" value="MFS_MdtG_SLC18_like"/>
    <property type="match status" value="1"/>
</dbReference>
<feature type="transmembrane region" description="Helical" evidence="6">
    <location>
        <begin position="300"/>
        <end position="318"/>
    </location>
</feature>
<dbReference type="GO" id="GO:0005886">
    <property type="term" value="C:plasma membrane"/>
    <property type="evidence" value="ECO:0007669"/>
    <property type="project" value="UniProtKB-SubCell"/>
</dbReference>
<feature type="transmembrane region" description="Helical" evidence="6">
    <location>
        <begin position="134"/>
        <end position="156"/>
    </location>
</feature>
<dbReference type="Proteomes" id="UP000557217">
    <property type="component" value="Unassembled WGS sequence"/>
</dbReference>
<feature type="transmembrane region" description="Helical" evidence="6">
    <location>
        <begin position="44"/>
        <end position="62"/>
    </location>
</feature>
<keyword evidence="5 6" id="KW-0472">Membrane</keyword>
<evidence type="ECO:0000256" key="6">
    <source>
        <dbReference type="SAM" id="Phobius"/>
    </source>
</evidence>
<dbReference type="PANTHER" id="PTHR23504:SF115">
    <property type="entry name" value="MULTIDRUG RESISTANCE PROTEIN 2"/>
    <property type="match status" value="1"/>
</dbReference>
<dbReference type="InterPro" id="IPR020846">
    <property type="entry name" value="MFS_dom"/>
</dbReference>
<feature type="domain" description="Major facilitator superfamily (MFS) profile" evidence="7">
    <location>
        <begin position="9"/>
        <end position="386"/>
    </location>
</feature>
<comment type="caution">
    <text evidence="8">The sequence shown here is derived from an EMBL/GenBank/DDBJ whole genome shotgun (WGS) entry which is preliminary data.</text>
</comment>
<feature type="transmembrane region" description="Helical" evidence="6">
    <location>
        <begin position="204"/>
        <end position="225"/>
    </location>
</feature>
<comment type="subcellular location">
    <subcellularLocation>
        <location evidence="1">Cell membrane</location>
        <topology evidence="1">Multi-pass membrane protein</topology>
    </subcellularLocation>
</comment>
<dbReference type="AlphaFoldDB" id="A0A840PSD8"/>
<organism evidence="8 9">
    <name type="scientific">Ureibacillus thermosphaericus</name>
    <dbReference type="NCBI Taxonomy" id="51173"/>
    <lineage>
        <taxon>Bacteria</taxon>
        <taxon>Bacillati</taxon>
        <taxon>Bacillota</taxon>
        <taxon>Bacilli</taxon>
        <taxon>Bacillales</taxon>
        <taxon>Caryophanaceae</taxon>
        <taxon>Ureibacillus</taxon>
    </lineage>
</organism>
<feature type="transmembrane region" description="Helical" evidence="6">
    <location>
        <begin position="276"/>
        <end position="294"/>
    </location>
</feature>
<keyword evidence="3 6" id="KW-0812">Transmembrane</keyword>
<dbReference type="Pfam" id="PF07690">
    <property type="entry name" value="MFS_1"/>
    <property type="match status" value="1"/>
</dbReference>
<name>A0A840PSD8_URETH</name>